<dbReference type="Pfam" id="PF00328">
    <property type="entry name" value="His_Phos_2"/>
    <property type="match status" value="1"/>
</dbReference>
<protein>
    <recommendedName>
        <fullName evidence="5">Histidine acid phosphatase family protein</fullName>
    </recommendedName>
</protein>
<dbReference type="InterPro" id="IPR000560">
    <property type="entry name" value="His_Pase_clade-2"/>
</dbReference>
<dbReference type="Proteomes" id="UP001470230">
    <property type="component" value="Unassembled WGS sequence"/>
</dbReference>
<dbReference type="SUPFAM" id="SSF53254">
    <property type="entry name" value="Phosphoglycerate mutase-like"/>
    <property type="match status" value="1"/>
</dbReference>
<reference evidence="3 4" key="1">
    <citation type="submission" date="2024-04" db="EMBL/GenBank/DDBJ databases">
        <title>Tritrichomonas musculus Genome.</title>
        <authorList>
            <person name="Alves-Ferreira E."/>
            <person name="Grigg M."/>
            <person name="Lorenzi H."/>
            <person name="Galac M."/>
        </authorList>
    </citation>
    <scope>NUCLEOTIDE SEQUENCE [LARGE SCALE GENOMIC DNA]</scope>
    <source>
        <strain evidence="3 4">EAF2021</strain>
    </source>
</reference>
<dbReference type="PANTHER" id="PTHR11567">
    <property type="entry name" value="ACID PHOSPHATASE-RELATED"/>
    <property type="match status" value="1"/>
</dbReference>
<dbReference type="PANTHER" id="PTHR11567:SF110">
    <property type="entry name" value="2-PHOSPHOXYLOSE PHOSPHATASE 1"/>
    <property type="match status" value="1"/>
</dbReference>
<dbReference type="InterPro" id="IPR050645">
    <property type="entry name" value="Histidine_acid_phosphatase"/>
</dbReference>
<gene>
    <name evidence="3" type="ORF">M9Y10_038127</name>
</gene>
<evidence type="ECO:0000313" key="3">
    <source>
        <dbReference type="EMBL" id="KAK8887091.1"/>
    </source>
</evidence>
<sequence>MPSFHNYFDIPCCAPLKVPNPLPNASLLTILLFIRHGMRSPEQLWHLPGNEGHWNCNGIKNITKFQNVTINSQPYDYYFFNESKNYTFPPSCDKGSLVNEGVKQIFDLGGLYYNYSLSTHLISPIDFSNGLSIFSVRSSFVPRCIETALSFLNGFYQSYDGIINQTLEIETGKMYEEPLAPFPGGSKLMYQDAVKFIELEEYKNRINRSEEIIKNFKEYLNVTYPIHQIESLTFGDYINTLRCAEQEDEMIRSFNHEVPSEENLITPELHKEIMNNMHFMEAGFYNFSRAPSIAPIYKLILPKLKKITSKKPSHVFNFFSGHDGTLSALLTAFGMESEFPPPFASHFLIEVWKPENSNHVLRISFNGEVIKTIPLKEFKKAAKKLIKEYEKMNESLKKEEL</sequence>
<organism evidence="3 4">
    <name type="scientific">Tritrichomonas musculus</name>
    <dbReference type="NCBI Taxonomy" id="1915356"/>
    <lineage>
        <taxon>Eukaryota</taxon>
        <taxon>Metamonada</taxon>
        <taxon>Parabasalia</taxon>
        <taxon>Tritrichomonadida</taxon>
        <taxon>Tritrichomonadidae</taxon>
        <taxon>Tritrichomonas</taxon>
    </lineage>
</organism>
<name>A0ABR2K8J6_9EUKA</name>
<comment type="similarity">
    <text evidence="1">Belongs to the histidine acid phosphatase family.</text>
</comment>
<dbReference type="EMBL" id="JAPFFF010000006">
    <property type="protein sequence ID" value="KAK8887091.1"/>
    <property type="molecule type" value="Genomic_DNA"/>
</dbReference>
<proteinExistence type="inferred from homology"/>
<dbReference type="CDD" id="cd07061">
    <property type="entry name" value="HP_HAP_like"/>
    <property type="match status" value="1"/>
</dbReference>
<accession>A0ABR2K8J6</accession>
<evidence type="ECO:0000256" key="1">
    <source>
        <dbReference type="ARBA" id="ARBA00005375"/>
    </source>
</evidence>
<keyword evidence="2" id="KW-0378">Hydrolase</keyword>
<dbReference type="InterPro" id="IPR029033">
    <property type="entry name" value="His_PPase_superfam"/>
</dbReference>
<evidence type="ECO:0000256" key="2">
    <source>
        <dbReference type="ARBA" id="ARBA00022801"/>
    </source>
</evidence>
<evidence type="ECO:0008006" key="5">
    <source>
        <dbReference type="Google" id="ProtNLM"/>
    </source>
</evidence>
<evidence type="ECO:0000313" key="4">
    <source>
        <dbReference type="Proteomes" id="UP001470230"/>
    </source>
</evidence>
<keyword evidence="4" id="KW-1185">Reference proteome</keyword>
<comment type="caution">
    <text evidence="3">The sequence shown here is derived from an EMBL/GenBank/DDBJ whole genome shotgun (WGS) entry which is preliminary data.</text>
</comment>
<dbReference type="Gene3D" id="3.40.50.1240">
    <property type="entry name" value="Phosphoglycerate mutase-like"/>
    <property type="match status" value="1"/>
</dbReference>